<evidence type="ECO:0000256" key="2">
    <source>
        <dbReference type="ARBA" id="ARBA00022679"/>
    </source>
</evidence>
<dbReference type="Gene3D" id="3.40.50.150">
    <property type="entry name" value="Vaccinia Virus protein VP39"/>
    <property type="match status" value="1"/>
</dbReference>
<dbReference type="InterPro" id="IPR013216">
    <property type="entry name" value="Methyltransf_11"/>
</dbReference>
<evidence type="ECO:0000259" key="3">
    <source>
        <dbReference type="Pfam" id="PF08241"/>
    </source>
</evidence>
<reference evidence="4" key="1">
    <citation type="submission" date="2021-01" db="EMBL/GenBank/DDBJ databases">
        <authorList>
            <person name="Corre E."/>
            <person name="Pelletier E."/>
            <person name="Niang G."/>
            <person name="Scheremetjew M."/>
            <person name="Finn R."/>
            <person name="Kale V."/>
            <person name="Holt S."/>
            <person name="Cochrane G."/>
            <person name="Meng A."/>
            <person name="Brown T."/>
            <person name="Cohen L."/>
        </authorList>
    </citation>
    <scope>NUCLEOTIDE SEQUENCE</scope>
    <source>
        <strain evidence="4">RCC1130</strain>
    </source>
</reference>
<sequence>MAKSSAVPCELLPAAPDGMSADEGSCVMMPELERRHVQRVYDAIANQWHGTRYKAWPNVVKFVEALPTGSLVADLGCGNGKLSPSFRANRHFGIGCDFSSELVRISRAQMDLEAQVADVMALPYRSGTFDAAVSIAVLHHVATVPRRRQLIQEALRILRPTGRALFYAWAMEQSNGRSGHEFDAQDVFVPWHQKKTEQLRQDPSAPENAHAADGSYMPEKAAFIYQRYCHVYREGELADLVSSIPCAKLLSTYYDVGNWCAVVEKVE</sequence>
<dbReference type="InterPro" id="IPR029063">
    <property type="entry name" value="SAM-dependent_MTases_sf"/>
</dbReference>
<accession>A0A7S0JBK4</accession>
<dbReference type="EMBL" id="HBER01043654">
    <property type="protein sequence ID" value="CAD8546680.1"/>
    <property type="molecule type" value="Transcribed_RNA"/>
</dbReference>
<dbReference type="PANTHER" id="PTHR13069">
    <property type="entry name" value="ALKYLATED DNA REPAIR PROTEIN ALKB HOMOLOG 8"/>
    <property type="match status" value="1"/>
</dbReference>
<dbReference type="AlphaFoldDB" id="A0A7S0JBK4"/>
<keyword evidence="2" id="KW-0808">Transferase</keyword>
<evidence type="ECO:0000256" key="1">
    <source>
        <dbReference type="ARBA" id="ARBA00022603"/>
    </source>
</evidence>
<dbReference type="GO" id="GO:0008757">
    <property type="term" value="F:S-adenosylmethionine-dependent methyltransferase activity"/>
    <property type="evidence" value="ECO:0007669"/>
    <property type="project" value="InterPro"/>
</dbReference>
<organism evidence="4">
    <name type="scientific">Calcidiscus leptoporus</name>
    <dbReference type="NCBI Taxonomy" id="127549"/>
    <lineage>
        <taxon>Eukaryota</taxon>
        <taxon>Haptista</taxon>
        <taxon>Haptophyta</taxon>
        <taxon>Prymnesiophyceae</taxon>
        <taxon>Coccolithales</taxon>
        <taxon>Calcidiscaceae</taxon>
        <taxon>Calcidiscus</taxon>
    </lineage>
</organism>
<keyword evidence="1" id="KW-0489">Methyltransferase</keyword>
<dbReference type="GO" id="GO:0005634">
    <property type="term" value="C:nucleus"/>
    <property type="evidence" value="ECO:0007669"/>
    <property type="project" value="TreeGrafter"/>
</dbReference>
<evidence type="ECO:0000313" key="4">
    <source>
        <dbReference type="EMBL" id="CAD8546680.1"/>
    </source>
</evidence>
<feature type="domain" description="Methyltransferase type 11" evidence="3">
    <location>
        <begin position="74"/>
        <end position="166"/>
    </location>
</feature>
<dbReference type="CDD" id="cd02440">
    <property type="entry name" value="AdoMet_MTases"/>
    <property type="match status" value="1"/>
</dbReference>
<dbReference type="GO" id="GO:0000049">
    <property type="term" value="F:tRNA binding"/>
    <property type="evidence" value="ECO:0007669"/>
    <property type="project" value="TreeGrafter"/>
</dbReference>
<dbReference type="SUPFAM" id="SSF53335">
    <property type="entry name" value="S-adenosyl-L-methionine-dependent methyltransferases"/>
    <property type="match status" value="1"/>
</dbReference>
<dbReference type="GO" id="GO:0106335">
    <property type="term" value="F:tRNA (5-carboxymethyluridine(34)-5-O)-methyltransferase activity"/>
    <property type="evidence" value="ECO:0007669"/>
    <property type="project" value="TreeGrafter"/>
</dbReference>
<name>A0A7S0JBK4_9EUKA</name>
<dbReference type="InterPro" id="IPR051422">
    <property type="entry name" value="AlkB_tRNA_MeTrf/Diox"/>
</dbReference>
<dbReference type="GO" id="GO:0005737">
    <property type="term" value="C:cytoplasm"/>
    <property type="evidence" value="ECO:0007669"/>
    <property type="project" value="TreeGrafter"/>
</dbReference>
<dbReference type="PANTHER" id="PTHR13069:SF21">
    <property type="entry name" value="ALKYLATED DNA REPAIR PROTEIN ALKB HOMOLOG 8"/>
    <property type="match status" value="1"/>
</dbReference>
<dbReference type="GO" id="GO:0030488">
    <property type="term" value="P:tRNA methylation"/>
    <property type="evidence" value="ECO:0007669"/>
    <property type="project" value="TreeGrafter"/>
</dbReference>
<gene>
    <name evidence="4" type="ORF">CLEP1334_LOCUS21970</name>
</gene>
<dbReference type="GO" id="GO:0002098">
    <property type="term" value="P:tRNA wobble uridine modification"/>
    <property type="evidence" value="ECO:0007669"/>
    <property type="project" value="TreeGrafter"/>
</dbReference>
<dbReference type="Pfam" id="PF08241">
    <property type="entry name" value="Methyltransf_11"/>
    <property type="match status" value="1"/>
</dbReference>
<protein>
    <recommendedName>
        <fullName evidence="3">Methyltransferase type 11 domain-containing protein</fullName>
    </recommendedName>
</protein>
<proteinExistence type="predicted"/>